<dbReference type="Proteomes" id="UP000463224">
    <property type="component" value="Unassembled WGS sequence"/>
</dbReference>
<dbReference type="PRINTS" id="PR00691">
    <property type="entry name" value="ADHESINB"/>
</dbReference>
<comment type="subcellular location">
    <subcellularLocation>
        <location evidence="1">Cell envelope</location>
    </subcellularLocation>
</comment>
<dbReference type="GO" id="GO:0030313">
    <property type="term" value="C:cell envelope"/>
    <property type="evidence" value="ECO:0007669"/>
    <property type="project" value="UniProtKB-SubCell"/>
</dbReference>
<dbReference type="Pfam" id="PF01297">
    <property type="entry name" value="ZnuA"/>
    <property type="match status" value="1"/>
</dbReference>
<evidence type="ECO:0000256" key="5">
    <source>
        <dbReference type="ARBA" id="ARBA00022729"/>
    </source>
</evidence>
<feature type="region of interest" description="Disordered" evidence="7">
    <location>
        <begin position="115"/>
        <end position="157"/>
    </location>
</feature>
<accession>A0A844QIX7</accession>
<evidence type="ECO:0000256" key="2">
    <source>
        <dbReference type="ARBA" id="ARBA00011028"/>
    </source>
</evidence>
<feature type="signal peptide" evidence="8">
    <location>
        <begin position="1"/>
        <end position="23"/>
    </location>
</feature>
<protein>
    <submittedName>
        <fullName evidence="9">Metal ABC transporter substrate-binding protein</fullName>
    </submittedName>
</protein>
<dbReference type="EMBL" id="WPHG01000004">
    <property type="protein sequence ID" value="MVA99157.1"/>
    <property type="molecule type" value="Genomic_DNA"/>
</dbReference>
<evidence type="ECO:0000256" key="6">
    <source>
        <dbReference type="RuleBase" id="RU003512"/>
    </source>
</evidence>
<comment type="caution">
    <text evidence="9">The sequence shown here is derived from an EMBL/GenBank/DDBJ whole genome shotgun (WGS) entry which is preliminary data.</text>
</comment>
<evidence type="ECO:0000256" key="4">
    <source>
        <dbReference type="ARBA" id="ARBA00022723"/>
    </source>
</evidence>
<dbReference type="AlphaFoldDB" id="A0A844QIX7"/>
<feature type="chain" id="PRO_5032966112" evidence="8">
    <location>
        <begin position="24"/>
        <end position="328"/>
    </location>
</feature>
<evidence type="ECO:0000256" key="8">
    <source>
        <dbReference type="SAM" id="SignalP"/>
    </source>
</evidence>
<dbReference type="GO" id="GO:0030001">
    <property type="term" value="P:metal ion transport"/>
    <property type="evidence" value="ECO:0007669"/>
    <property type="project" value="InterPro"/>
</dbReference>
<sequence>MRPLTQAALAGLAFAVLAPTAQAGAEPLEVVASFSIIGDFAGAVGGDRIRLTTLVGPNGDAHVYEPRPADAAATARARVVLVNGLRFEGFLDRLIEASGTTATVVEVSKGAHILPANGKADDHHADEDKAEEHHHDGSGDDDGHAHAGHDHGAYDPHAWQSVDNAERYIRNIAEAFCLTDRDGCAAYQENAAAYIEQLEELDAEIKSAIAGLAKDRRTIITSHDAFGYFEHEYGLHFLAPKGLSTEADASAADIAALIRQVREERAAAIFVENITNPRLVEQISAETGLKPGGALYSDALSDQDGPAATYLDMMRHNLTTITSAIAGS</sequence>
<organism evidence="9 10">
    <name type="scientific">Nitratireductor arenosus</name>
    <dbReference type="NCBI Taxonomy" id="2682096"/>
    <lineage>
        <taxon>Bacteria</taxon>
        <taxon>Pseudomonadati</taxon>
        <taxon>Pseudomonadota</taxon>
        <taxon>Alphaproteobacteria</taxon>
        <taxon>Hyphomicrobiales</taxon>
        <taxon>Phyllobacteriaceae</taxon>
        <taxon>Nitratireductor</taxon>
    </lineage>
</organism>
<evidence type="ECO:0000256" key="1">
    <source>
        <dbReference type="ARBA" id="ARBA00004196"/>
    </source>
</evidence>
<dbReference type="PANTHER" id="PTHR42953">
    <property type="entry name" value="HIGH-AFFINITY ZINC UPTAKE SYSTEM PROTEIN ZNUA-RELATED"/>
    <property type="match status" value="1"/>
</dbReference>
<dbReference type="RefSeq" id="WP_156714108.1">
    <property type="nucleotide sequence ID" value="NZ_WPHG01000004.1"/>
</dbReference>
<evidence type="ECO:0000313" key="9">
    <source>
        <dbReference type="EMBL" id="MVA99157.1"/>
    </source>
</evidence>
<dbReference type="InterPro" id="IPR050492">
    <property type="entry name" value="Bact_metal-bind_prot9"/>
</dbReference>
<reference evidence="9 10" key="1">
    <citation type="submission" date="2019-12" db="EMBL/GenBank/DDBJ databases">
        <title>Nitratireductor arenosus sp. nov., Isolated from sea sand, Jeju island, South Korea.</title>
        <authorList>
            <person name="Kim W."/>
        </authorList>
    </citation>
    <scope>NUCLEOTIDE SEQUENCE [LARGE SCALE GENOMIC DNA]</scope>
    <source>
        <strain evidence="9 10">CAU 1489</strain>
    </source>
</reference>
<dbReference type="GO" id="GO:0007155">
    <property type="term" value="P:cell adhesion"/>
    <property type="evidence" value="ECO:0007669"/>
    <property type="project" value="InterPro"/>
</dbReference>
<name>A0A844QIX7_9HYPH</name>
<keyword evidence="5 8" id="KW-0732">Signal</keyword>
<proteinExistence type="inferred from homology"/>
<dbReference type="PANTHER" id="PTHR42953:SF1">
    <property type="entry name" value="METAL-BINDING PROTEIN HI_0362-RELATED"/>
    <property type="match status" value="1"/>
</dbReference>
<evidence type="ECO:0000256" key="3">
    <source>
        <dbReference type="ARBA" id="ARBA00022448"/>
    </source>
</evidence>
<dbReference type="InterPro" id="IPR006128">
    <property type="entry name" value="Lipoprotein_PsaA-like"/>
</dbReference>
<dbReference type="InterPro" id="IPR006127">
    <property type="entry name" value="ZnuA-like"/>
</dbReference>
<comment type="similarity">
    <text evidence="2 6">Belongs to the bacterial solute-binding protein 9 family.</text>
</comment>
<dbReference type="PRINTS" id="PR00690">
    <property type="entry name" value="ADHESNFAMILY"/>
</dbReference>
<gene>
    <name evidence="9" type="ORF">GN330_18060</name>
</gene>
<dbReference type="SUPFAM" id="SSF53807">
    <property type="entry name" value="Helical backbone' metal receptor"/>
    <property type="match status" value="1"/>
</dbReference>
<evidence type="ECO:0000256" key="7">
    <source>
        <dbReference type="SAM" id="MobiDB-lite"/>
    </source>
</evidence>
<dbReference type="GO" id="GO:0046872">
    <property type="term" value="F:metal ion binding"/>
    <property type="evidence" value="ECO:0007669"/>
    <property type="project" value="UniProtKB-KW"/>
</dbReference>
<keyword evidence="3 6" id="KW-0813">Transport</keyword>
<keyword evidence="4" id="KW-0479">Metal-binding</keyword>
<dbReference type="Gene3D" id="3.40.50.1980">
    <property type="entry name" value="Nitrogenase molybdenum iron protein domain"/>
    <property type="match status" value="2"/>
</dbReference>
<feature type="compositionally biased region" description="Basic and acidic residues" evidence="7">
    <location>
        <begin position="119"/>
        <end position="154"/>
    </location>
</feature>
<keyword evidence="10" id="KW-1185">Reference proteome</keyword>
<dbReference type="InterPro" id="IPR006129">
    <property type="entry name" value="AdhesinB"/>
</dbReference>
<evidence type="ECO:0000313" key="10">
    <source>
        <dbReference type="Proteomes" id="UP000463224"/>
    </source>
</evidence>